<gene>
    <name evidence="1" type="ORF">FRZ06_20840</name>
</gene>
<sequence length="133" mass="15101">MAIEWTSNLSVGVGSIDQQHQKLFDMANQLFEAGKNNKSKEFISPLLGFLDDYTKKHFKDEESYMLSINYPGFEGQKKMHADFIGALAKLKKEYEESGGNIIVILNANQMVVDWLLKHISVEDKKIGVFANSR</sequence>
<protein>
    <submittedName>
        <fullName evidence="1">Bacteriohemerythrin</fullName>
    </submittedName>
</protein>
<evidence type="ECO:0000313" key="2">
    <source>
        <dbReference type="Proteomes" id="UP000594014"/>
    </source>
</evidence>
<accession>A0ACD1AGK8</accession>
<evidence type="ECO:0000313" key="1">
    <source>
        <dbReference type="EMBL" id="QOX65620.1"/>
    </source>
</evidence>
<name>A0ACD1AGK8_9FIRM</name>
<organism evidence="1 2">
    <name type="scientific">Anoxybacterium hadale</name>
    <dbReference type="NCBI Taxonomy" id="3408580"/>
    <lineage>
        <taxon>Bacteria</taxon>
        <taxon>Bacillati</taxon>
        <taxon>Bacillota</taxon>
        <taxon>Clostridia</taxon>
        <taxon>Peptostreptococcales</taxon>
        <taxon>Anaerovoracaceae</taxon>
        <taxon>Anoxybacterium</taxon>
    </lineage>
</organism>
<keyword evidence="2" id="KW-1185">Reference proteome</keyword>
<proteinExistence type="predicted"/>
<reference evidence="1" key="1">
    <citation type="submission" date="2019-08" db="EMBL/GenBank/DDBJ databases">
        <title>Genome sequence of Clostridiales bacterium MT110.</title>
        <authorList>
            <person name="Cao J."/>
        </authorList>
    </citation>
    <scope>NUCLEOTIDE SEQUENCE</scope>
    <source>
        <strain evidence="1">MT110</strain>
    </source>
</reference>
<dbReference type="Proteomes" id="UP000594014">
    <property type="component" value="Chromosome"/>
</dbReference>
<dbReference type="EMBL" id="CP042469">
    <property type="protein sequence ID" value="QOX65620.1"/>
    <property type="molecule type" value="Genomic_DNA"/>
</dbReference>